<dbReference type="SUPFAM" id="SSF53187">
    <property type="entry name" value="Zn-dependent exopeptidases"/>
    <property type="match status" value="1"/>
</dbReference>
<evidence type="ECO:0000313" key="5">
    <source>
        <dbReference type="EMBL" id="RRH90341.1"/>
    </source>
</evidence>
<protein>
    <submittedName>
        <fullName evidence="5">Amidohydrolase</fullName>
    </submittedName>
</protein>
<evidence type="ECO:0000256" key="3">
    <source>
        <dbReference type="SAM" id="SignalP"/>
    </source>
</evidence>
<dbReference type="EMBL" id="RQXU01000003">
    <property type="protein sequence ID" value="RRH90341.1"/>
    <property type="molecule type" value="Genomic_DNA"/>
</dbReference>
<dbReference type="Proteomes" id="UP000271590">
    <property type="component" value="Unassembled WGS sequence"/>
</dbReference>
<feature type="signal peptide" evidence="3">
    <location>
        <begin position="1"/>
        <end position="21"/>
    </location>
</feature>
<proteinExistence type="predicted"/>
<dbReference type="InterPro" id="IPR002933">
    <property type="entry name" value="Peptidase_M20"/>
</dbReference>
<feature type="domain" description="Peptidase M20 dimerisation" evidence="4">
    <location>
        <begin position="227"/>
        <end position="323"/>
    </location>
</feature>
<feature type="binding site" evidence="2">
    <location>
        <position position="203"/>
    </location>
    <ligand>
        <name>Mn(2+)</name>
        <dbReference type="ChEBI" id="CHEBI:29035"/>
        <label>2</label>
    </ligand>
</feature>
<comment type="cofactor">
    <cofactor evidence="2">
        <name>Mn(2+)</name>
        <dbReference type="ChEBI" id="CHEBI:29035"/>
    </cofactor>
    <text evidence="2">The Mn(2+) ion enhances activity.</text>
</comment>
<feature type="binding site" evidence="2">
    <location>
        <position position="406"/>
    </location>
    <ligand>
        <name>Mn(2+)</name>
        <dbReference type="ChEBI" id="CHEBI:29035"/>
        <label>2</label>
    </ligand>
</feature>
<comment type="caution">
    <text evidence="5">The sequence shown here is derived from an EMBL/GenBank/DDBJ whole genome shotgun (WGS) entry which is preliminary data.</text>
</comment>
<dbReference type="SUPFAM" id="SSF55031">
    <property type="entry name" value="Bacterial exopeptidase dimerisation domain"/>
    <property type="match status" value="1"/>
</dbReference>
<dbReference type="GO" id="GO:0050118">
    <property type="term" value="F:N-acetyldiaminopimelate deacetylase activity"/>
    <property type="evidence" value="ECO:0007669"/>
    <property type="project" value="UniProtKB-ARBA"/>
</dbReference>
<feature type="binding site" evidence="2">
    <location>
        <position position="140"/>
    </location>
    <ligand>
        <name>Mn(2+)</name>
        <dbReference type="ChEBI" id="CHEBI:29035"/>
        <label>2</label>
    </ligand>
</feature>
<dbReference type="GO" id="GO:0046872">
    <property type="term" value="F:metal ion binding"/>
    <property type="evidence" value="ECO:0007669"/>
    <property type="project" value="UniProtKB-KW"/>
</dbReference>
<keyword evidence="1 5" id="KW-0378">Hydrolase</keyword>
<dbReference type="GO" id="GO:0019877">
    <property type="term" value="P:diaminopimelate biosynthetic process"/>
    <property type="evidence" value="ECO:0007669"/>
    <property type="project" value="UniProtKB-ARBA"/>
</dbReference>
<evidence type="ECO:0000256" key="1">
    <source>
        <dbReference type="ARBA" id="ARBA00022801"/>
    </source>
</evidence>
<gene>
    <name evidence="5" type="ORF">EH244_06210</name>
</gene>
<dbReference type="Gene3D" id="3.30.70.360">
    <property type="match status" value="1"/>
</dbReference>
<sequence length="442" mass="46544">MHRKITSLAAVCAVAASSVFAADVDPLVQTGLRLADGTEQKVLEWRRHIHSNPELSWQEKETARYIAQILATMPGYEVQTGIAGTGIKAVLRGGKPGPVVALRAELDALPVQERNSLPFRSTKKALYRGQEAFVGHVCGHDTHMAMQLGAARVFSEMRAELPGTVVLIFQPAEEGGPGNSGAVKMVEAGVLDNPKVDLVMGQHIVAAGPSGTIGYRSGALLSSAENFVINLVGKGGHGSAPWASNDPVLAAAEIVQSLQGIISHRINQQDGVTVLTIGMLQSGNRTNILPETAEIGGTVRTFSKENQRIVREEIMRRAQKIAESHQLKADVKVGSGGYDMVISDPALTKALVPAFDAAAADLGVAMQTPASMGSDDFSALTSTGVPSVFWRLYASPFSGKAGAPNHSPEFVVDESAMKVGVRALVAATVQYMAVAGPRGASR</sequence>
<dbReference type="FunFam" id="3.30.70.360:FF:000001">
    <property type="entry name" value="N-acetyldiaminopimelate deacetylase"/>
    <property type="match status" value="1"/>
</dbReference>
<name>A0A3P3EVR0_9BURK</name>
<feature type="chain" id="PRO_5018037944" evidence="3">
    <location>
        <begin position="22"/>
        <end position="442"/>
    </location>
</feature>
<dbReference type="InterPro" id="IPR017439">
    <property type="entry name" value="Amidohydrolase"/>
</dbReference>
<organism evidence="5 6">
    <name type="scientific">Variovorax beijingensis</name>
    <dbReference type="NCBI Taxonomy" id="2496117"/>
    <lineage>
        <taxon>Bacteria</taxon>
        <taxon>Pseudomonadati</taxon>
        <taxon>Pseudomonadota</taxon>
        <taxon>Betaproteobacteria</taxon>
        <taxon>Burkholderiales</taxon>
        <taxon>Comamonadaceae</taxon>
        <taxon>Variovorax</taxon>
    </lineage>
</organism>
<feature type="binding site" evidence="2">
    <location>
        <position position="138"/>
    </location>
    <ligand>
        <name>Mn(2+)</name>
        <dbReference type="ChEBI" id="CHEBI:29035"/>
        <label>2</label>
    </ligand>
</feature>
<evidence type="ECO:0000256" key="2">
    <source>
        <dbReference type="PIRSR" id="PIRSR005962-1"/>
    </source>
</evidence>
<dbReference type="Pfam" id="PF07687">
    <property type="entry name" value="M20_dimer"/>
    <property type="match status" value="1"/>
</dbReference>
<dbReference type="NCBIfam" id="TIGR01891">
    <property type="entry name" value="amidohydrolases"/>
    <property type="match status" value="1"/>
</dbReference>
<dbReference type="Pfam" id="PF01546">
    <property type="entry name" value="Peptidase_M20"/>
    <property type="match status" value="1"/>
</dbReference>
<keyword evidence="3" id="KW-0732">Signal</keyword>
<dbReference type="Gene3D" id="3.40.630.10">
    <property type="entry name" value="Zn peptidases"/>
    <property type="match status" value="1"/>
</dbReference>
<reference evidence="5 6" key="1">
    <citation type="submission" date="2018-11" db="EMBL/GenBank/DDBJ databases">
        <title>The genome of Variovorax sp T529.</title>
        <authorList>
            <person name="Gao J."/>
        </authorList>
    </citation>
    <scope>NUCLEOTIDE SEQUENCE [LARGE SCALE GENOMIC DNA]</scope>
    <source>
        <strain evidence="5 6">T529</strain>
    </source>
</reference>
<dbReference type="PANTHER" id="PTHR11014:SF63">
    <property type="entry name" value="METALLOPEPTIDASE, PUTATIVE (AFU_ORTHOLOGUE AFUA_6G09600)-RELATED"/>
    <property type="match status" value="1"/>
</dbReference>
<dbReference type="AlphaFoldDB" id="A0A3P3EVR0"/>
<dbReference type="InterPro" id="IPR036264">
    <property type="entry name" value="Bact_exopeptidase_dim_dom"/>
</dbReference>
<dbReference type="RefSeq" id="WP_124957568.1">
    <property type="nucleotide sequence ID" value="NZ_CBFHCE010000002.1"/>
</dbReference>
<feature type="binding site" evidence="2">
    <location>
        <position position="174"/>
    </location>
    <ligand>
        <name>Mn(2+)</name>
        <dbReference type="ChEBI" id="CHEBI:29035"/>
        <label>2</label>
    </ligand>
</feature>
<dbReference type="PIRSF" id="PIRSF005962">
    <property type="entry name" value="Pept_M20D_amidohydro"/>
    <property type="match status" value="1"/>
</dbReference>
<dbReference type="PANTHER" id="PTHR11014">
    <property type="entry name" value="PEPTIDASE M20 FAMILY MEMBER"/>
    <property type="match status" value="1"/>
</dbReference>
<keyword evidence="2" id="KW-0479">Metal-binding</keyword>
<evidence type="ECO:0000313" key="6">
    <source>
        <dbReference type="Proteomes" id="UP000271590"/>
    </source>
</evidence>
<keyword evidence="2" id="KW-0464">Manganese</keyword>
<evidence type="ECO:0000259" key="4">
    <source>
        <dbReference type="Pfam" id="PF07687"/>
    </source>
</evidence>
<accession>A0A3P3EVR0</accession>
<dbReference type="InterPro" id="IPR011650">
    <property type="entry name" value="Peptidase_M20_dimer"/>
</dbReference>